<feature type="domain" description="RES" evidence="1">
    <location>
        <begin position="14"/>
        <end position="137"/>
    </location>
</feature>
<evidence type="ECO:0000313" key="2">
    <source>
        <dbReference type="EMBL" id="MBK8890160.1"/>
    </source>
</evidence>
<gene>
    <name evidence="2" type="ORF">IPN75_07025</name>
</gene>
<dbReference type="Pfam" id="PF08808">
    <property type="entry name" value="RES"/>
    <property type="match status" value="1"/>
</dbReference>
<sequence length="154" mass="16446">MRAWRIAKARFALDRSGAGGLADGGRWHAQGTPVIYAGLSVEICAMEKLAHTGTFLPADLMLVSLTLPDNAALYETADIEALAGWEATPPGPASVAFGTDFLRSGRALGLIVPSVIVPEARNLILNPLHPRFADVQLAMGRPFVFDQRLRPLGS</sequence>
<reference evidence="2" key="1">
    <citation type="submission" date="2020-10" db="EMBL/GenBank/DDBJ databases">
        <title>Connecting structure to function with the recovery of over 1000 high-quality activated sludge metagenome-assembled genomes encoding full-length rRNA genes using long-read sequencing.</title>
        <authorList>
            <person name="Singleton C.M."/>
            <person name="Petriglieri F."/>
            <person name="Kristensen J.M."/>
            <person name="Kirkegaard R.H."/>
            <person name="Michaelsen T.Y."/>
            <person name="Andersen M.H."/>
            <person name="Karst S.M."/>
            <person name="Dueholm M.S."/>
            <person name="Nielsen P.H."/>
            <person name="Albertsen M."/>
        </authorList>
    </citation>
    <scope>NUCLEOTIDE SEQUENCE</scope>
    <source>
        <strain evidence="2">OdNE_18-Q3-R46-58_BAT3C.305</strain>
    </source>
</reference>
<evidence type="ECO:0000259" key="1">
    <source>
        <dbReference type="SMART" id="SM00953"/>
    </source>
</evidence>
<dbReference type="EMBL" id="JADKBR010000005">
    <property type="protein sequence ID" value="MBK8890160.1"/>
    <property type="molecule type" value="Genomic_DNA"/>
</dbReference>
<dbReference type="AlphaFoldDB" id="A0A9D7LQF5"/>
<organism evidence="2 3">
    <name type="scientific">Candidatus Dechloromonas phosphorivorans</name>
    <dbReference type="NCBI Taxonomy" id="2899244"/>
    <lineage>
        <taxon>Bacteria</taxon>
        <taxon>Pseudomonadati</taxon>
        <taxon>Pseudomonadota</taxon>
        <taxon>Betaproteobacteria</taxon>
        <taxon>Rhodocyclales</taxon>
        <taxon>Azonexaceae</taxon>
        <taxon>Dechloromonas</taxon>
    </lineage>
</organism>
<name>A0A9D7LQF5_9RHOO</name>
<dbReference type="SMART" id="SM00953">
    <property type="entry name" value="RES"/>
    <property type="match status" value="1"/>
</dbReference>
<accession>A0A9D7LQF5</accession>
<evidence type="ECO:0000313" key="3">
    <source>
        <dbReference type="Proteomes" id="UP000808146"/>
    </source>
</evidence>
<comment type="caution">
    <text evidence="2">The sequence shown here is derived from an EMBL/GenBank/DDBJ whole genome shotgun (WGS) entry which is preliminary data.</text>
</comment>
<proteinExistence type="predicted"/>
<dbReference type="Proteomes" id="UP000808146">
    <property type="component" value="Unassembled WGS sequence"/>
</dbReference>
<protein>
    <submittedName>
        <fullName evidence="2">RES family NAD+ phosphorylase</fullName>
    </submittedName>
</protein>
<dbReference type="InterPro" id="IPR014914">
    <property type="entry name" value="RES_dom"/>
</dbReference>